<reference evidence="14 15" key="1">
    <citation type="submission" date="2018-10" db="EMBL/GenBank/DDBJ databases">
        <title>Pseudomonas leptonychotis sp. nov., isolated from Weddell seals in Antarctica.</title>
        <authorList>
            <person name="Novakova D."/>
            <person name="Svec P."/>
            <person name="Kralova S."/>
            <person name="Kristofova L."/>
            <person name="Zeman M."/>
            <person name="Pantucek R."/>
            <person name="Maslanova I."/>
            <person name="Sedlacek I."/>
        </authorList>
    </citation>
    <scope>NUCLEOTIDE SEQUENCE [LARGE SCALE GENOMIC DNA]</scope>
    <source>
        <strain evidence="14 15">CCM 8849</strain>
    </source>
</reference>
<dbReference type="AlphaFoldDB" id="A0A4T2A380"/>
<dbReference type="Pfam" id="PF00487">
    <property type="entry name" value="FA_desaturase"/>
    <property type="match status" value="1"/>
</dbReference>
<evidence type="ECO:0000256" key="5">
    <source>
        <dbReference type="ARBA" id="ARBA00022692"/>
    </source>
</evidence>
<evidence type="ECO:0000256" key="7">
    <source>
        <dbReference type="ARBA" id="ARBA00022989"/>
    </source>
</evidence>
<protein>
    <submittedName>
        <fullName evidence="14">Alkane 1-monooxygenase</fullName>
    </submittedName>
</protein>
<keyword evidence="9" id="KW-0408">Iron</keyword>
<comment type="subcellular location">
    <subcellularLocation>
        <location evidence="1">Cell inner membrane</location>
        <topology evidence="1">Multi-pass membrane protein</topology>
    </subcellularLocation>
</comment>
<evidence type="ECO:0000256" key="11">
    <source>
        <dbReference type="ARBA" id="ARBA00023136"/>
    </source>
</evidence>
<accession>A0A4T2A380</accession>
<evidence type="ECO:0000256" key="1">
    <source>
        <dbReference type="ARBA" id="ARBA00004429"/>
    </source>
</evidence>
<comment type="caution">
    <text evidence="14">The sequence shown here is derived from an EMBL/GenBank/DDBJ whole genome shotgun (WGS) entry which is preliminary data.</text>
</comment>
<keyword evidence="6" id="KW-0479">Metal-binding</keyword>
<comment type="similarity">
    <text evidence="2">Belongs to the fatty acid desaturase type 1 family. AlkB subfamily.</text>
</comment>
<evidence type="ECO:0000256" key="8">
    <source>
        <dbReference type="ARBA" id="ARBA00023002"/>
    </source>
</evidence>
<organism evidence="14 15">
    <name type="scientific">Pseudomonas leptonychotis</name>
    <dbReference type="NCBI Taxonomy" id="2448482"/>
    <lineage>
        <taxon>Bacteria</taxon>
        <taxon>Pseudomonadati</taxon>
        <taxon>Pseudomonadota</taxon>
        <taxon>Gammaproteobacteria</taxon>
        <taxon>Pseudomonadales</taxon>
        <taxon>Pseudomonadaceae</taxon>
        <taxon>Pseudomonas</taxon>
    </lineage>
</organism>
<feature type="transmembrane region" description="Helical" evidence="12">
    <location>
        <begin position="339"/>
        <end position="357"/>
    </location>
</feature>
<sequence length="402" mass="45955">MHQFTVQHPEQGEIIYQDRKRYLWLVSLLYPLIALSGIGLFYLTGNQWVFVVPLVIAYIGISALDWLIGEDRNNPPEEIVPQLEADAYYRWLPILTVPMHLLVLVIFAWFIANHDLGLPAFLMLTLTAGLYSGLGINTAHELGHKKPALERWMARIALAASGYGHFCVEHNRGHHRHVATPEDPASSKMGENIYQFAWAEIPAGFRRGWACEKERMERQGKSVWHPSNEVLQSYALTLVVQGALIVAFGWIMLPFLLLQNFFGWWQLTSANYIEHYGLLRQRKPNGGYEHCQPWHSWNADYIASNLLLFQLERHSDHHAHPTRRYQSLRSFPSLPTLPTGYSGMYALAMVPALWYRVMDKRLLALPHIAGDFDKINIAPGRRAELEARYAGVSVQQPAVQEA</sequence>
<feature type="transmembrane region" description="Helical" evidence="12">
    <location>
        <begin position="118"/>
        <end position="136"/>
    </location>
</feature>
<evidence type="ECO:0000256" key="10">
    <source>
        <dbReference type="ARBA" id="ARBA00023033"/>
    </source>
</evidence>
<keyword evidence="8" id="KW-0560">Oxidoreductase</keyword>
<dbReference type="Proteomes" id="UP000307541">
    <property type="component" value="Unassembled WGS sequence"/>
</dbReference>
<feature type="transmembrane region" description="Helical" evidence="12">
    <location>
        <begin position="88"/>
        <end position="112"/>
    </location>
</feature>
<evidence type="ECO:0000256" key="2">
    <source>
        <dbReference type="ARBA" id="ARBA00010823"/>
    </source>
</evidence>
<keyword evidence="5 12" id="KW-0812">Transmembrane</keyword>
<feature type="domain" description="Fatty acid desaturase" evidence="13">
    <location>
        <begin position="121"/>
        <end position="330"/>
    </location>
</feature>
<keyword evidence="7 12" id="KW-1133">Transmembrane helix</keyword>
<keyword evidence="4" id="KW-0997">Cell inner membrane</keyword>
<dbReference type="GO" id="GO:0005886">
    <property type="term" value="C:plasma membrane"/>
    <property type="evidence" value="ECO:0007669"/>
    <property type="project" value="UniProtKB-SubCell"/>
</dbReference>
<evidence type="ECO:0000256" key="4">
    <source>
        <dbReference type="ARBA" id="ARBA00022519"/>
    </source>
</evidence>
<feature type="transmembrane region" description="Helical" evidence="12">
    <location>
        <begin position="234"/>
        <end position="257"/>
    </location>
</feature>
<dbReference type="InterPro" id="IPR033885">
    <property type="entry name" value="AlkB/XylM"/>
</dbReference>
<keyword evidence="3" id="KW-1003">Cell membrane</keyword>
<keyword evidence="15" id="KW-1185">Reference proteome</keyword>
<dbReference type="CDD" id="cd03512">
    <property type="entry name" value="Alkane-hydroxylase"/>
    <property type="match status" value="1"/>
</dbReference>
<dbReference type="RefSeq" id="WP_136662842.1">
    <property type="nucleotide sequence ID" value="NZ_RFLV01000001.1"/>
</dbReference>
<evidence type="ECO:0000259" key="13">
    <source>
        <dbReference type="Pfam" id="PF00487"/>
    </source>
</evidence>
<dbReference type="GO" id="GO:0006629">
    <property type="term" value="P:lipid metabolic process"/>
    <property type="evidence" value="ECO:0007669"/>
    <property type="project" value="InterPro"/>
</dbReference>
<feature type="transmembrane region" description="Helical" evidence="12">
    <location>
        <begin position="48"/>
        <end position="68"/>
    </location>
</feature>
<evidence type="ECO:0000256" key="3">
    <source>
        <dbReference type="ARBA" id="ARBA00022475"/>
    </source>
</evidence>
<dbReference type="PANTHER" id="PTHR38674:SF1">
    <property type="entry name" value="ALKANE 1-MONOOXYGENASE 1"/>
    <property type="match status" value="1"/>
</dbReference>
<keyword evidence="11 12" id="KW-0472">Membrane</keyword>
<evidence type="ECO:0000313" key="14">
    <source>
        <dbReference type="EMBL" id="TIH09546.1"/>
    </source>
</evidence>
<dbReference type="EMBL" id="RFLV01000001">
    <property type="protein sequence ID" value="TIH09546.1"/>
    <property type="molecule type" value="Genomic_DNA"/>
</dbReference>
<evidence type="ECO:0000256" key="12">
    <source>
        <dbReference type="SAM" id="Phobius"/>
    </source>
</evidence>
<evidence type="ECO:0000256" key="9">
    <source>
        <dbReference type="ARBA" id="ARBA00023004"/>
    </source>
</evidence>
<proteinExistence type="inferred from homology"/>
<evidence type="ECO:0000313" key="15">
    <source>
        <dbReference type="Proteomes" id="UP000307541"/>
    </source>
</evidence>
<evidence type="ECO:0000256" key="6">
    <source>
        <dbReference type="ARBA" id="ARBA00022723"/>
    </source>
</evidence>
<gene>
    <name evidence="14" type="ORF">D8779_02245</name>
</gene>
<dbReference type="OrthoDB" id="4759734at2"/>
<dbReference type="InterPro" id="IPR005804">
    <property type="entry name" value="FA_desaturase_dom"/>
</dbReference>
<name>A0A4T2A380_9PSED</name>
<keyword evidence="10 14" id="KW-0503">Monooxygenase</keyword>
<dbReference type="GO" id="GO:0046872">
    <property type="term" value="F:metal ion binding"/>
    <property type="evidence" value="ECO:0007669"/>
    <property type="project" value="UniProtKB-KW"/>
</dbReference>
<dbReference type="GO" id="GO:0004497">
    <property type="term" value="F:monooxygenase activity"/>
    <property type="evidence" value="ECO:0007669"/>
    <property type="project" value="UniProtKB-KW"/>
</dbReference>
<feature type="transmembrane region" description="Helical" evidence="12">
    <location>
        <begin position="22"/>
        <end position="42"/>
    </location>
</feature>
<dbReference type="PANTHER" id="PTHR38674">
    <property type="entry name" value="ALKANE 1-MONOOXYGENASE 1"/>
    <property type="match status" value="1"/>
</dbReference>